<dbReference type="AlphaFoldDB" id="A0A1F5JQI5"/>
<reference evidence="1 2" key="1">
    <citation type="journal article" date="2016" name="Nat. Commun.">
        <title>Thousands of microbial genomes shed light on interconnected biogeochemical processes in an aquifer system.</title>
        <authorList>
            <person name="Anantharaman K."/>
            <person name="Brown C.T."/>
            <person name="Hug L.A."/>
            <person name="Sharon I."/>
            <person name="Castelle C.J."/>
            <person name="Probst A.J."/>
            <person name="Thomas B.C."/>
            <person name="Singh A."/>
            <person name="Wilkins M.J."/>
            <person name="Karaoz U."/>
            <person name="Brodie E.L."/>
            <person name="Williams K.H."/>
            <person name="Hubbard S.S."/>
            <person name="Banfield J.F."/>
        </authorList>
    </citation>
    <scope>NUCLEOTIDE SEQUENCE [LARGE SCALE GENOMIC DNA]</scope>
</reference>
<organism evidence="1 2">
    <name type="scientific">Candidatus Daviesbacteria bacterium RIFCSPHIGHO2_02_FULL_36_13</name>
    <dbReference type="NCBI Taxonomy" id="1797768"/>
    <lineage>
        <taxon>Bacteria</taxon>
        <taxon>Candidatus Daviesiibacteriota</taxon>
    </lineage>
</organism>
<evidence type="ECO:0000313" key="1">
    <source>
        <dbReference type="EMBL" id="OGE30690.1"/>
    </source>
</evidence>
<dbReference type="InterPro" id="IPR050238">
    <property type="entry name" value="DNA_Rep/Repair_Clamp_Loader"/>
</dbReference>
<dbReference type="Gene3D" id="3.40.50.300">
    <property type="entry name" value="P-loop containing nucleotide triphosphate hydrolases"/>
    <property type="match status" value="1"/>
</dbReference>
<evidence type="ECO:0000313" key="2">
    <source>
        <dbReference type="Proteomes" id="UP000176902"/>
    </source>
</evidence>
<comment type="caution">
    <text evidence="1">The sequence shown here is derived from an EMBL/GenBank/DDBJ whole genome shotgun (WGS) entry which is preliminary data.</text>
</comment>
<dbReference type="EMBL" id="MFCV01000044">
    <property type="protein sequence ID" value="OGE30690.1"/>
    <property type="molecule type" value="Genomic_DNA"/>
</dbReference>
<dbReference type="PANTHER" id="PTHR11669:SF8">
    <property type="entry name" value="DNA POLYMERASE III SUBUNIT DELTA"/>
    <property type="match status" value="1"/>
</dbReference>
<name>A0A1F5JQI5_9BACT</name>
<sequence length="209" mass="23879">MIARLLISNSKDYIKKEIETIINLPRNHPDILYFESGSKLGIVDARKIKDHFSLKPYSAKGRTVVLEDATTLTVDAQNALLKTLEELPEEGMIVLGATSDAKLLPTILSRCQVIHLSNPTSQATPTSEVGYEDVEKLLTASIEERFEYIEKLKQREEFLYSMTKYFHKQLPLYNDFSKELLQAEEWAKANVNIRAILEYLMLIMPKRGS</sequence>
<dbReference type="STRING" id="1797768.A3C59_03170"/>
<dbReference type="SUPFAM" id="SSF52540">
    <property type="entry name" value="P-loop containing nucleoside triphosphate hydrolases"/>
    <property type="match status" value="1"/>
</dbReference>
<dbReference type="InterPro" id="IPR027417">
    <property type="entry name" value="P-loop_NTPase"/>
</dbReference>
<accession>A0A1F5JQI5</accession>
<dbReference type="Pfam" id="PF13177">
    <property type="entry name" value="DNA_pol3_delta2"/>
    <property type="match status" value="1"/>
</dbReference>
<gene>
    <name evidence="1" type="ORF">A3C59_03170</name>
</gene>
<protein>
    <submittedName>
        <fullName evidence="1">Uncharacterized protein</fullName>
    </submittedName>
</protein>
<dbReference type="Proteomes" id="UP000176902">
    <property type="component" value="Unassembled WGS sequence"/>
</dbReference>
<proteinExistence type="predicted"/>
<dbReference type="GO" id="GO:0006261">
    <property type="term" value="P:DNA-templated DNA replication"/>
    <property type="evidence" value="ECO:0007669"/>
    <property type="project" value="TreeGrafter"/>
</dbReference>
<dbReference type="PANTHER" id="PTHR11669">
    <property type="entry name" value="REPLICATION FACTOR C / DNA POLYMERASE III GAMMA-TAU SUBUNIT"/>
    <property type="match status" value="1"/>
</dbReference>